<feature type="transmembrane region" description="Helical" evidence="8">
    <location>
        <begin position="456"/>
        <end position="479"/>
    </location>
</feature>
<evidence type="ECO:0000256" key="6">
    <source>
        <dbReference type="ARBA" id="ARBA00023136"/>
    </source>
</evidence>
<dbReference type="InterPro" id="IPR031155">
    <property type="entry name" value="DUR"/>
</dbReference>
<name>A0A7T5JQA3_9BACL</name>
<feature type="transmembrane region" description="Helical" evidence="8">
    <location>
        <begin position="180"/>
        <end position="202"/>
    </location>
</feature>
<sequence>MSNFAMGYVIFFTFAAVLMIIAAFINRRFPIENVDELLAAGRRVPFGIISASVFTAWVWTGTIMGASEAGVWYGVSGGFNYGWGAIIPFIIFIPVALRLRRIMPNTTTFVEFIRERFGDKLANLFFVFGVALVLYVCVMQSVGIAYAFQYAFGMSYKLVAFVSAMLFSGYIAVAGLRGSIYNSVFQFFVIMIVVFITVPFLIKEIGFENMYNGLLQASTDTQHPNYNPEALSFFSGAGLSYGFSAVVVAMGQVLLSQGYYSTAASASSSRSLLWAYLIGTIVAWLPIPIIFGNVVGGGVYSLELTAEQLAVSSGAAPTIFSHFLGSYGAIAFVILIFMAGLTTGGNGLAGIQAMFTIDFYKKYVNRNAVEKEQTSFGRKVTFLSGVVIGLVASLLEGVSLLKIDIFSGILFAAPTASLIIGLWSDRLNTKVAFLSILGGLLSGLTAYFTITDQDLNWFVGNMLSLGVPFVIILLSLPFSREKYNFVKLKDYQPEHKVNY</sequence>
<keyword evidence="6 8" id="KW-0472">Membrane</keyword>
<comment type="subcellular location">
    <subcellularLocation>
        <location evidence="1">Membrane</location>
        <topology evidence="1">Multi-pass membrane protein</topology>
    </subcellularLocation>
</comment>
<comment type="similarity">
    <text evidence="2 7">Belongs to the sodium:solute symporter (SSF) (TC 2.A.21) family.</text>
</comment>
<dbReference type="GO" id="GO:0005886">
    <property type="term" value="C:plasma membrane"/>
    <property type="evidence" value="ECO:0007669"/>
    <property type="project" value="TreeGrafter"/>
</dbReference>
<dbReference type="GO" id="GO:0015204">
    <property type="term" value="F:urea transmembrane transporter activity"/>
    <property type="evidence" value="ECO:0007669"/>
    <property type="project" value="InterPro"/>
</dbReference>
<feature type="transmembrane region" description="Helical" evidence="8">
    <location>
        <begin position="327"/>
        <end position="360"/>
    </location>
</feature>
<evidence type="ECO:0000256" key="2">
    <source>
        <dbReference type="ARBA" id="ARBA00006434"/>
    </source>
</evidence>
<evidence type="ECO:0000256" key="7">
    <source>
        <dbReference type="RuleBase" id="RU362091"/>
    </source>
</evidence>
<reference evidence="9 10" key="1">
    <citation type="submission" date="2020-12" db="EMBL/GenBank/DDBJ databases">
        <title>strain FJAT-54423T represents a novel species of the genus Brevibacillus.</title>
        <authorList>
            <person name="Tang R."/>
        </authorList>
    </citation>
    <scope>NUCLEOTIDE SEQUENCE [LARGE SCALE GENOMIC DNA]</scope>
    <source>
        <strain evidence="9 10">FJAT-54423</strain>
    </source>
</reference>
<dbReference type="RefSeq" id="WP_198829531.1">
    <property type="nucleotide sequence ID" value="NZ_CP066308.1"/>
</dbReference>
<dbReference type="Pfam" id="PF00474">
    <property type="entry name" value="SSF"/>
    <property type="match status" value="1"/>
</dbReference>
<feature type="transmembrane region" description="Helical" evidence="8">
    <location>
        <begin position="241"/>
        <end position="260"/>
    </location>
</feature>
<dbReference type="InterPro" id="IPR038377">
    <property type="entry name" value="Na/Glc_symporter_sf"/>
</dbReference>
<feature type="transmembrane region" description="Helical" evidence="8">
    <location>
        <begin position="405"/>
        <end position="424"/>
    </location>
</feature>
<keyword evidence="3" id="KW-0813">Transport</keyword>
<dbReference type="PANTHER" id="PTHR46154:SF4">
    <property type="entry name" value="UREA ACTIVE TRANSPORTER"/>
    <property type="match status" value="1"/>
</dbReference>
<feature type="transmembrane region" description="Helical" evidence="8">
    <location>
        <begin position="272"/>
        <end position="291"/>
    </location>
</feature>
<feature type="transmembrane region" description="Helical" evidence="8">
    <location>
        <begin position="81"/>
        <end position="100"/>
    </location>
</feature>
<feature type="transmembrane region" description="Helical" evidence="8">
    <location>
        <begin position="431"/>
        <end position="450"/>
    </location>
</feature>
<feature type="transmembrane region" description="Helical" evidence="8">
    <location>
        <begin position="6"/>
        <end position="25"/>
    </location>
</feature>
<dbReference type="Proteomes" id="UP000595847">
    <property type="component" value="Chromosome"/>
</dbReference>
<evidence type="ECO:0000256" key="1">
    <source>
        <dbReference type="ARBA" id="ARBA00004141"/>
    </source>
</evidence>
<proteinExistence type="inferred from homology"/>
<evidence type="ECO:0000256" key="8">
    <source>
        <dbReference type="SAM" id="Phobius"/>
    </source>
</evidence>
<dbReference type="EMBL" id="CP066308">
    <property type="protein sequence ID" value="QQE76022.1"/>
    <property type="molecule type" value="Genomic_DNA"/>
</dbReference>
<evidence type="ECO:0000256" key="4">
    <source>
        <dbReference type="ARBA" id="ARBA00022692"/>
    </source>
</evidence>
<dbReference type="InterPro" id="IPR001734">
    <property type="entry name" value="Na/solute_symporter"/>
</dbReference>
<evidence type="ECO:0000256" key="3">
    <source>
        <dbReference type="ARBA" id="ARBA00022448"/>
    </source>
</evidence>
<feature type="transmembrane region" description="Helical" evidence="8">
    <location>
        <begin position="380"/>
        <end position="399"/>
    </location>
</feature>
<keyword evidence="5 8" id="KW-1133">Transmembrane helix</keyword>
<gene>
    <name evidence="9" type="ORF">JD108_09225</name>
</gene>
<dbReference type="AlphaFoldDB" id="A0A7T5JQA3"/>
<evidence type="ECO:0000313" key="9">
    <source>
        <dbReference type="EMBL" id="QQE76022.1"/>
    </source>
</evidence>
<feature type="transmembrane region" description="Helical" evidence="8">
    <location>
        <begin position="154"/>
        <end position="173"/>
    </location>
</feature>
<evidence type="ECO:0000313" key="10">
    <source>
        <dbReference type="Proteomes" id="UP000595847"/>
    </source>
</evidence>
<dbReference type="PROSITE" id="PS50283">
    <property type="entry name" value="NA_SOLUT_SYMP_3"/>
    <property type="match status" value="1"/>
</dbReference>
<dbReference type="PANTHER" id="PTHR46154">
    <property type="match status" value="1"/>
</dbReference>
<keyword evidence="4 8" id="KW-0812">Transmembrane</keyword>
<feature type="transmembrane region" description="Helical" evidence="8">
    <location>
        <begin position="121"/>
        <end position="148"/>
    </location>
</feature>
<accession>A0A7T5JQA3</accession>
<protein>
    <submittedName>
        <fullName evidence="9">Na(+)/glucose symporter</fullName>
    </submittedName>
</protein>
<organism evidence="9 10">
    <name type="scientific">Brevibacillus composti</name>
    <dbReference type="NCBI Taxonomy" id="2796470"/>
    <lineage>
        <taxon>Bacteria</taxon>
        <taxon>Bacillati</taxon>
        <taxon>Bacillota</taxon>
        <taxon>Bacilli</taxon>
        <taxon>Bacillales</taxon>
        <taxon>Paenibacillaceae</taxon>
        <taxon>Brevibacillus</taxon>
    </lineage>
</organism>
<dbReference type="KEGG" id="bcop:JD108_09225"/>
<feature type="transmembrane region" description="Helical" evidence="8">
    <location>
        <begin position="46"/>
        <end position="75"/>
    </location>
</feature>
<evidence type="ECO:0000256" key="5">
    <source>
        <dbReference type="ARBA" id="ARBA00022989"/>
    </source>
</evidence>
<dbReference type="Gene3D" id="1.20.1730.10">
    <property type="entry name" value="Sodium/glucose cotransporter"/>
    <property type="match status" value="1"/>
</dbReference>